<feature type="region of interest" description="Disordered" evidence="1">
    <location>
        <begin position="137"/>
        <end position="157"/>
    </location>
</feature>
<accession>U2YMB2</accession>
<organism evidence="3 4">
    <name type="scientific">Caenibius tardaugens NBRC 16725</name>
    <dbReference type="NCBI Taxonomy" id="1219035"/>
    <lineage>
        <taxon>Bacteria</taxon>
        <taxon>Pseudomonadati</taxon>
        <taxon>Pseudomonadota</taxon>
        <taxon>Alphaproteobacteria</taxon>
        <taxon>Sphingomonadales</taxon>
        <taxon>Erythrobacteraceae</taxon>
        <taxon>Caenibius</taxon>
    </lineage>
</organism>
<dbReference type="KEGG" id="ntd:EGO55_17965"/>
<proteinExistence type="predicted"/>
<evidence type="ECO:0000313" key="3">
    <source>
        <dbReference type="EMBL" id="GAD49845.1"/>
    </source>
</evidence>
<keyword evidence="4" id="KW-1185">Reference proteome</keyword>
<evidence type="ECO:0000313" key="4">
    <source>
        <dbReference type="Proteomes" id="UP000016568"/>
    </source>
</evidence>
<keyword evidence="2" id="KW-0812">Transmembrane</keyword>
<sequence length="157" mass="17027">MNDHSRLEDIQRRVEAASARNMDRTSRLRQRTATFIDKHPIATVAGGLVAGAIVAAFLPKRQANPKNSARARKWSLLAIDTGLALAQRSWQSARAAGRAGQESLEQLGDRVSDGTAGLRKGIGRLTEDTARNVLNAGQQASQQVKSVSERIGSHLRH</sequence>
<reference evidence="3 4" key="1">
    <citation type="submission" date="2013-09" db="EMBL/GenBank/DDBJ databases">
        <title>Whole genome shotgun sequence of Novosphingobium tardaugens NBRC 16725.</title>
        <authorList>
            <person name="Isaki S."/>
            <person name="Hosoyama A."/>
            <person name="Tsuchikane K."/>
            <person name="Katsumata H."/>
            <person name="Ando Y."/>
            <person name="Yamazaki S."/>
            <person name="Fujita N."/>
        </authorList>
    </citation>
    <scope>NUCLEOTIDE SEQUENCE [LARGE SCALE GENOMIC DNA]</scope>
    <source>
        <strain evidence="3 4">NBRC 16725</strain>
    </source>
</reference>
<gene>
    <name evidence="3" type="ORF">NT2_06_02850</name>
</gene>
<keyword evidence="2" id="KW-0472">Membrane</keyword>
<feature type="compositionally biased region" description="Polar residues" evidence="1">
    <location>
        <begin position="137"/>
        <end position="146"/>
    </location>
</feature>
<dbReference type="AlphaFoldDB" id="U2YMB2"/>
<evidence type="ECO:0008006" key="5">
    <source>
        <dbReference type="Google" id="ProtNLM"/>
    </source>
</evidence>
<protein>
    <recommendedName>
        <fullName evidence="5">DUF883 domain-containing protein</fullName>
    </recommendedName>
</protein>
<dbReference type="Proteomes" id="UP000016568">
    <property type="component" value="Unassembled WGS sequence"/>
</dbReference>
<evidence type="ECO:0000256" key="2">
    <source>
        <dbReference type="SAM" id="Phobius"/>
    </source>
</evidence>
<name>U2YMB2_9SPHN</name>
<dbReference type="EMBL" id="BASZ01000006">
    <property type="protein sequence ID" value="GAD49845.1"/>
    <property type="molecule type" value="Genomic_DNA"/>
</dbReference>
<feature type="compositionally biased region" description="Basic and acidic residues" evidence="1">
    <location>
        <begin position="147"/>
        <end position="157"/>
    </location>
</feature>
<feature type="transmembrane region" description="Helical" evidence="2">
    <location>
        <begin position="41"/>
        <end position="58"/>
    </location>
</feature>
<comment type="caution">
    <text evidence="3">The sequence shown here is derived from an EMBL/GenBank/DDBJ whole genome shotgun (WGS) entry which is preliminary data.</text>
</comment>
<dbReference type="RefSeq" id="WP_021690750.1">
    <property type="nucleotide sequence ID" value="NZ_BASZ01000006.1"/>
</dbReference>
<keyword evidence="2" id="KW-1133">Transmembrane helix</keyword>
<evidence type="ECO:0000256" key="1">
    <source>
        <dbReference type="SAM" id="MobiDB-lite"/>
    </source>
</evidence>